<reference evidence="3" key="1">
    <citation type="journal article" date="2019" name="Int. J. Syst. Evol. Microbiol.">
        <title>The Global Catalogue of Microorganisms (GCM) 10K type strain sequencing project: providing services to taxonomists for standard genome sequencing and annotation.</title>
        <authorList>
            <consortium name="The Broad Institute Genomics Platform"/>
            <consortium name="The Broad Institute Genome Sequencing Center for Infectious Disease"/>
            <person name="Wu L."/>
            <person name="Ma J."/>
        </authorList>
    </citation>
    <scope>NUCLEOTIDE SEQUENCE [LARGE SCALE GENOMIC DNA]</scope>
    <source>
        <strain evidence="3">NBRC 107710</strain>
    </source>
</reference>
<evidence type="ECO:0000313" key="3">
    <source>
        <dbReference type="Proteomes" id="UP001156881"/>
    </source>
</evidence>
<accession>A0ABQ6CYR2</accession>
<dbReference type="EMBL" id="BSPG01000003">
    <property type="protein sequence ID" value="GLS42931.1"/>
    <property type="molecule type" value="Genomic_DNA"/>
</dbReference>
<evidence type="ECO:0000313" key="2">
    <source>
        <dbReference type="EMBL" id="GLS42931.1"/>
    </source>
</evidence>
<protein>
    <recommendedName>
        <fullName evidence="4">Helix-turn-helix domain-containing protein</fullName>
    </recommendedName>
</protein>
<evidence type="ECO:0000256" key="1">
    <source>
        <dbReference type="SAM" id="MobiDB-lite"/>
    </source>
</evidence>
<dbReference type="Proteomes" id="UP001156881">
    <property type="component" value="Unassembled WGS sequence"/>
</dbReference>
<sequence length="277" mass="30000">MSTTGTPKTQVRHPDLLEKLDWYSLVLADKKLDGSAKAVAARLALYHHNSKTGRCDPSAAALAEGVGRWVSAIDPALSALRNAGWISWTSIPGRTNRYRLEKMPLRRPGTNSDDGPALSAGEVEIDLPPLPAGEGGLRSAGEGGLWSTGDEPVSEPRTEPVIVSPQPPTAFAARGSGPRKDSGRKREPRATARQSNSGTPLPANFELDAHRQKIAEIAAVPTPEIGNVFAGFISHARDKGRLSNDWDAAWDSWCRTNTEHRKKSQPQRPAVNPRYRV</sequence>
<organism evidence="2 3">
    <name type="scientific">Methylobacterium brachythecii</name>
    <dbReference type="NCBI Taxonomy" id="1176177"/>
    <lineage>
        <taxon>Bacteria</taxon>
        <taxon>Pseudomonadati</taxon>
        <taxon>Pseudomonadota</taxon>
        <taxon>Alphaproteobacteria</taxon>
        <taxon>Hyphomicrobiales</taxon>
        <taxon>Methylobacteriaceae</taxon>
        <taxon>Methylobacterium</taxon>
    </lineage>
</organism>
<name>A0ABQ6CYR2_9HYPH</name>
<feature type="region of interest" description="Disordered" evidence="1">
    <location>
        <begin position="104"/>
        <end position="204"/>
    </location>
</feature>
<feature type="region of interest" description="Disordered" evidence="1">
    <location>
        <begin position="257"/>
        <end position="277"/>
    </location>
</feature>
<proteinExistence type="predicted"/>
<feature type="compositionally biased region" description="Basic and acidic residues" evidence="1">
    <location>
        <begin position="178"/>
        <end position="190"/>
    </location>
</feature>
<gene>
    <name evidence="2" type="ORF">GCM10007884_09160</name>
</gene>
<feature type="compositionally biased region" description="Gly residues" evidence="1">
    <location>
        <begin position="133"/>
        <end position="146"/>
    </location>
</feature>
<evidence type="ECO:0008006" key="4">
    <source>
        <dbReference type="Google" id="ProtNLM"/>
    </source>
</evidence>
<comment type="caution">
    <text evidence="2">The sequence shown here is derived from an EMBL/GenBank/DDBJ whole genome shotgun (WGS) entry which is preliminary data.</text>
</comment>
<keyword evidence="3" id="KW-1185">Reference proteome</keyword>